<organism evidence="3 4">
    <name type="scientific">Coleophoma crateriformis</name>
    <dbReference type="NCBI Taxonomy" id="565419"/>
    <lineage>
        <taxon>Eukaryota</taxon>
        <taxon>Fungi</taxon>
        <taxon>Dikarya</taxon>
        <taxon>Ascomycota</taxon>
        <taxon>Pezizomycotina</taxon>
        <taxon>Leotiomycetes</taxon>
        <taxon>Helotiales</taxon>
        <taxon>Dermateaceae</taxon>
        <taxon>Coleophoma</taxon>
    </lineage>
</organism>
<dbReference type="SUPFAM" id="SSF53474">
    <property type="entry name" value="alpha/beta-Hydrolases"/>
    <property type="match status" value="1"/>
</dbReference>
<reference evidence="3 4" key="1">
    <citation type="journal article" date="2018" name="IMA Fungus">
        <title>IMA Genome-F 9: Draft genome sequence of Annulohypoxylon stygium, Aspergillus mulundensis, Berkeleyomyces basicola (syn. Thielaviopsis basicola), Ceratocystis smalleyi, two Cercospora beticola strains, Coleophoma cylindrospora, Fusarium fracticaudum, Phialophora cf. hyalina, and Morchella septimelata.</title>
        <authorList>
            <person name="Wingfield B.D."/>
            <person name="Bills G.F."/>
            <person name="Dong Y."/>
            <person name="Huang W."/>
            <person name="Nel W.J."/>
            <person name="Swalarsk-Parry B.S."/>
            <person name="Vaghefi N."/>
            <person name="Wilken P.M."/>
            <person name="An Z."/>
            <person name="de Beer Z.W."/>
            <person name="De Vos L."/>
            <person name="Chen L."/>
            <person name="Duong T.A."/>
            <person name="Gao Y."/>
            <person name="Hammerbacher A."/>
            <person name="Kikkert J.R."/>
            <person name="Li Y."/>
            <person name="Li H."/>
            <person name="Li K."/>
            <person name="Li Q."/>
            <person name="Liu X."/>
            <person name="Ma X."/>
            <person name="Naidoo K."/>
            <person name="Pethybridge S.J."/>
            <person name="Sun J."/>
            <person name="Steenkamp E.T."/>
            <person name="van der Nest M.A."/>
            <person name="van Wyk S."/>
            <person name="Wingfield M.J."/>
            <person name="Xiong C."/>
            <person name="Yue Q."/>
            <person name="Zhang X."/>
        </authorList>
    </citation>
    <scope>NUCLEOTIDE SEQUENCE [LARGE SCALE GENOMIC DNA]</scope>
    <source>
        <strain evidence="3 4">BP5796</strain>
    </source>
</reference>
<evidence type="ECO:0000259" key="2">
    <source>
        <dbReference type="Pfam" id="PF12697"/>
    </source>
</evidence>
<dbReference type="InterPro" id="IPR029058">
    <property type="entry name" value="AB_hydrolase_fold"/>
</dbReference>
<keyword evidence="4" id="KW-1185">Reference proteome</keyword>
<feature type="signal peptide" evidence="1">
    <location>
        <begin position="1"/>
        <end position="18"/>
    </location>
</feature>
<dbReference type="InterPro" id="IPR000073">
    <property type="entry name" value="AB_hydrolase_1"/>
</dbReference>
<dbReference type="EMBL" id="PDLN01000009">
    <property type="protein sequence ID" value="RDW76081.1"/>
    <property type="molecule type" value="Genomic_DNA"/>
</dbReference>
<name>A0A3D8RQJ3_9HELO</name>
<evidence type="ECO:0000313" key="4">
    <source>
        <dbReference type="Proteomes" id="UP000256328"/>
    </source>
</evidence>
<feature type="chain" id="PRO_5017565228" description="AB hydrolase-1 domain-containing protein" evidence="1">
    <location>
        <begin position="19"/>
        <end position="416"/>
    </location>
</feature>
<proteinExistence type="predicted"/>
<comment type="caution">
    <text evidence="3">The sequence shown here is derived from an EMBL/GenBank/DDBJ whole genome shotgun (WGS) entry which is preliminary data.</text>
</comment>
<dbReference type="OrthoDB" id="190201at2759"/>
<dbReference type="Pfam" id="PF12697">
    <property type="entry name" value="Abhydrolase_6"/>
    <property type="match status" value="1"/>
</dbReference>
<accession>A0A3D8RQJ3</accession>
<dbReference type="Gene3D" id="3.40.50.1820">
    <property type="entry name" value="alpha/beta hydrolase"/>
    <property type="match status" value="1"/>
</dbReference>
<feature type="domain" description="AB hydrolase-1" evidence="2">
    <location>
        <begin position="98"/>
        <end position="393"/>
    </location>
</feature>
<evidence type="ECO:0000256" key="1">
    <source>
        <dbReference type="SAM" id="SignalP"/>
    </source>
</evidence>
<keyword evidence="1" id="KW-0732">Signal</keyword>
<gene>
    <name evidence="3" type="ORF">BP5796_06902</name>
</gene>
<evidence type="ECO:0000313" key="3">
    <source>
        <dbReference type="EMBL" id="RDW76081.1"/>
    </source>
</evidence>
<sequence>MYFSHPLTLAVFAASAAASICTNRTVPVTISARQAVFDLAVPQTNLEVTGFILNMTQQGRNFTDVALTGYNTTTGTYNISTMFCTPDDDTSTDPAVQVLTHGIGFDKTYWHLPYNNYNYSYVDFATNHSYCTLSFDRLGVGNSSHGEPLNEIQSFLEVAATAELTKMLREGTFPGVNHSFTKVVHVGHSFGSAQTYALASLYPNITDGIVLTGYSMNTSFVGYFAAGGNFVQANLNQPLRFNSVLGSTIQSLLTMYAQPLVDYLAPVDFSSLPAPQDLPNGYIISQTIEANKYLFLKPLFYDPGVLQVAEKTKQPVTLGELLTLGSVPQVNNFAGPVMVISGDSDLPFCGGDCLATGGSAPSVMSSVSASFPNVAAENFTIYVQPNTGHGINLSYNSTGAYAVITGFLEERGLVSS</sequence>
<dbReference type="Proteomes" id="UP000256328">
    <property type="component" value="Unassembled WGS sequence"/>
</dbReference>
<dbReference type="AlphaFoldDB" id="A0A3D8RQJ3"/>
<protein>
    <recommendedName>
        <fullName evidence="2">AB hydrolase-1 domain-containing protein</fullName>
    </recommendedName>
</protein>